<dbReference type="InterPro" id="IPR010730">
    <property type="entry name" value="HET"/>
</dbReference>
<dbReference type="PANTHER" id="PTHR33112:SF12">
    <property type="entry name" value="HETEROKARYON INCOMPATIBILITY DOMAIN-CONTAINING PROTEIN"/>
    <property type="match status" value="1"/>
</dbReference>
<keyword evidence="3" id="KW-1185">Reference proteome</keyword>
<dbReference type="AlphaFoldDB" id="A0A2J6RR15"/>
<name>A0A2J6RR15_HYAVF</name>
<feature type="domain" description="Heterokaryon incompatibility" evidence="1">
    <location>
        <begin position="206"/>
        <end position="355"/>
    </location>
</feature>
<organism evidence="2 3">
    <name type="scientific">Hyaloscypha variabilis (strain UAMH 11265 / GT02V1 / F)</name>
    <name type="common">Meliniomyces variabilis</name>
    <dbReference type="NCBI Taxonomy" id="1149755"/>
    <lineage>
        <taxon>Eukaryota</taxon>
        <taxon>Fungi</taxon>
        <taxon>Dikarya</taxon>
        <taxon>Ascomycota</taxon>
        <taxon>Pezizomycotina</taxon>
        <taxon>Leotiomycetes</taxon>
        <taxon>Helotiales</taxon>
        <taxon>Hyaloscyphaceae</taxon>
        <taxon>Hyaloscypha</taxon>
        <taxon>Hyaloscypha variabilis</taxon>
    </lineage>
</organism>
<dbReference type="Proteomes" id="UP000235786">
    <property type="component" value="Unassembled WGS sequence"/>
</dbReference>
<sequence>MEKRAISRHKGRLERAKVPRISAKKQPKCDVCAKIVKLFRTPFPPPPIKNLRAFWTWVQLGSFEDVIVSTRCEIHPRMLRSVFGDALNTTDTTKFVAKGADDCIIIVGHNSEYRVSLDHSSLMRLPTPSAIHNAVSSCITHNAIAVNRQWIDSNLLRRWKRSCDKQNHAACRQWPQTSGLSLNMCPNWLIDTWRMCLVRGTTGVPYVALSYVWGPKEFFKTTRQNLDQLQLDGAFINSHQRLGVPRTIADAISVVGLLEERYLWVDALCIVQDDSITRHSEINKMASIFAGASITIIASQGEDANYGLRGLHSISQPRNLNQDIFALTKGYNIVNTRKKSKTPCVWANRGWTYQESLLARRRLCFGYDGIDWDCRCSSFHEDARANPGSKLLYRDTTRDMFSSPFPSLRGYGELLSSYNLRDFTYPEDALSAFAGITTSLSLTFYGGFVCGIPLMFLDIALCWQPSANVCERRLPSENTDKEPTELGLPSWSWVGWKCKPYLWAWEHGNDYVKQSPYLLQGMSCEETLPIVSWFSRKWGTAEATPISHFQGVIQGLKTSAIEGKEPPMGWKRFEHSINSGTQSVVDRSYLKNFERLGYFYRYEHDPNSEFWYPIPSWYDTQGDTSPCEIAGNTLLCARTRRASLWLTGRFKACGGTISIRDRQRNWVGALRLQTPLPMETSNRYSGEMIACELVAISAGYAIEGRPAHAIDEWFMPERPEASKGEKYEFYNVLWVEWKDGIAYRKALGRVMKSAWEAQDLEWIDLVLG</sequence>
<dbReference type="EMBL" id="KZ613945">
    <property type="protein sequence ID" value="PMD40949.1"/>
    <property type="molecule type" value="Genomic_DNA"/>
</dbReference>
<dbReference type="PANTHER" id="PTHR33112">
    <property type="entry name" value="DOMAIN PROTEIN, PUTATIVE-RELATED"/>
    <property type="match status" value="1"/>
</dbReference>
<proteinExistence type="predicted"/>
<evidence type="ECO:0000313" key="3">
    <source>
        <dbReference type="Proteomes" id="UP000235786"/>
    </source>
</evidence>
<evidence type="ECO:0000313" key="2">
    <source>
        <dbReference type="EMBL" id="PMD40949.1"/>
    </source>
</evidence>
<dbReference type="OrthoDB" id="5135333at2759"/>
<reference evidence="2 3" key="1">
    <citation type="submission" date="2016-04" db="EMBL/GenBank/DDBJ databases">
        <title>A degradative enzymes factory behind the ericoid mycorrhizal symbiosis.</title>
        <authorList>
            <consortium name="DOE Joint Genome Institute"/>
            <person name="Martino E."/>
            <person name="Morin E."/>
            <person name="Grelet G."/>
            <person name="Kuo A."/>
            <person name="Kohler A."/>
            <person name="Daghino S."/>
            <person name="Barry K."/>
            <person name="Choi C."/>
            <person name="Cichocki N."/>
            <person name="Clum A."/>
            <person name="Copeland A."/>
            <person name="Hainaut M."/>
            <person name="Haridas S."/>
            <person name="Labutti K."/>
            <person name="Lindquist E."/>
            <person name="Lipzen A."/>
            <person name="Khouja H.-R."/>
            <person name="Murat C."/>
            <person name="Ohm R."/>
            <person name="Olson A."/>
            <person name="Spatafora J."/>
            <person name="Veneault-Fourrey C."/>
            <person name="Henrissat B."/>
            <person name="Grigoriev I."/>
            <person name="Martin F."/>
            <person name="Perotto S."/>
        </authorList>
    </citation>
    <scope>NUCLEOTIDE SEQUENCE [LARGE SCALE GENOMIC DNA]</scope>
    <source>
        <strain evidence="2 3">F</strain>
    </source>
</reference>
<dbReference type="STRING" id="1149755.A0A2J6RR15"/>
<dbReference type="Pfam" id="PF06985">
    <property type="entry name" value="HET"/>
    <property type="match status" value="1"/>
</dbReference>
<evidence type="ECO:0000259" key="1">
    <source>
        <dbReference type="Pfam" id="PF06985"/>
    </source>
</evidence>
<accession>A0A2J6RR15</accession>
<protein>
    <submittedName>
        <fullName evidence="2">HET-domain-containing protein</fullName>
    </submittedName>
</protein>
<gene>
    <name evidence="2" type="ORF">L207DRAFT_488953</name>
</gene>